<name>A0A832M557_9CYAN</name>
<dbReference type="Pfam" id="PF07589">
    <property type="entry name" value="PEP-CTERM"/>
    <property type="match status" value="1"/>
</dbReference>
<evidence type="ECO:0000313" key="2">
    <source>
        <dbReference type="EMBL" id="HGW93966.1"/>
    </source>
</evidence>
<comment type="caution">
    <text evidence="2">The sequence shown here is derived from an EMBL/GenBank/DDBJ whole genome shotgun (WGS) entry which is preliminary data.</text>
</comment>
<accession>A0A832M557</accession>
<protein>
    <submittedName>
        <fullName evidence="2">PEP-CTERM sorting domain-containing protein</fullName>
    </submittedName>
</protein>
<feature type="domain" description="Ice-binding protein C-terminal" evidence="1">
    <location>
        <begin position="128"/>
        <end position="152"/>
    </location>
</feature>
<dbReference type="NCBIfam" id="TIGR02595">
    <property type="entry name" value="PEP_CTERM"/>
    <property type="match status" value="1"/>
</dbReference>
<organism evidence="2">
    <name type="scientific">Oscillatoriales cyanobacterium SpSt-402</name>
    <dbReference type="NCBI Taxonomy" id="2282168"/>
    <lineage>
        <taxon>Bacteria</taxon>
        <taxon>Bacillati</taxon>
        <taxon>Cyanobacteriota</taxon>
        <taxon>Cyanophyceae</taxon>
        <taxon>Oscillatoriophycideae</taxon>
        <taxon>Oscillatoriales</taxon>
    </lineage>
</organism>
<dbReference type="EMBL" id="DSRD01000434">
    <property type="protein sequence ID" value="HGW93966.1"/>
    <property type="molecule type" value="Genomic_DNA"/>
</dbReference>
<evidence type="ECO:0000259" key="1">
    <source>
        <dbReference type="Pfam" id="PF07589"/>
    </source>
</evidence>
<gene>
    <name evidence="2" type="ORF">ENR47_06755</name>
</gene>
<proteinExistence type="predicted"/>
<sequence>MSCGIGSASQDSVASNKPLTVNQESFFGFSDWTFGGKIGEKTGYAGTKSGQSGTWNLSSILQSSWQDVMLVFKSGNNTTLVGYLLADGVTSGQWSSPFEKGVFNVPNTRDVSHISVYYREGTPGNSAAVPEPATMAGVALAGAGLAAYRRRRGVAKA</sequence>
<dbReference type="InterPro" id="IPR013424">
    <property type="entry name" value="Ice-binding_C"/>
</dbReference>
<dbReference type="AlphaFoldDB" id="A0A832M557"/>
<reference evidence="2" key="1">
    <citation type="journal article" date="2020" name="mSystems">
        <title>Genome- and Community-Level Interaction Insights into Carbon Utilization and Element Cycling Functions of Hydrothermarchaeota in Hydrothermal Sediment.</title>
        <authorList>
            <person name="Zhou Z."/>
            <person name="Liu Y."/>
            <person name="Xu W."/>
            <person name="Pan J."/>
            <person name="Luo Z.H."/>
            <person name="Li M."/>
        </authorList>
    </citation>
    <scope>NUCLEOTIDE SEQUENCE [LARGE SCALE GENOMIC DNA]</scope>
    <source>
        <strain evidence="2">SpSt-402</strain>
    </source>
</reference>